<gene>
    <name evidence="1" type="ORF">ENS19_01025</name>
</gene>
<dbReference type="AlphaFoldDB" id="A0A7C3ER29"/>
<name>A0A7C3ER29_9CREN</name>
<protein>
    <submittedName>
        <fullName evidence="1">Uncharacterized protein</fullName>
    </submittedName>
</protein>
<reference evidence="1" key="1">
    <citation type="journal article" date="2020" name="mSystems">
        <title>Genome- and Community-Level Interaction Insights into Carbon Utilization and Element Cycling Functions of Hydrothermarchaeota in Hydrothermal Sediment.</title>
        <authorList>
            <person name="Zhou Z."/>
            <person name="Liu Y."/>
            <person name="Xu W."/>
            <person name="Pan J."/>
            <person name="Luo Z.H."/>
            <person name="Li M."/>
        </authorList>
    </citation>
    <scope>NUCLEOTIDE SEQUENCE [LARGE SCALE GENOMIC DNA]</scope>
    <source>
        <strain evidence="1">SpSt-468</strain>
    </source>
</reference>
<sequence>MKVKSSLCDNETIITAELKGSTISLSFESTCSKIKDYGAALPSVNLKDIIKGFVDNPIFMAGSSSHVTPDCLVPSATVLACWAEAGFASKNLMVRSGPQCIILVK</sequence>
<proteinExistence type="predicted"/>
<accession>A0A7C3ER29</accession>
<dbReference type="EMBL" id="DSTX01000001">
    <property type="protein sequence ID" value="HFK19844.1"/>
    <property type="molecule type" value="Genomic_DNA"/>
</dbReference>
<comment type="caution">
    <text evidence="1">The sequence shown here is derived from an EMBL/GenBank/DDBJ whole genome shotgun (WGS) entry which is preliminary data.</text>
</comment>
<dbReference type="InterPro" id="IPR054227">
    <property type="entry name" value="DUF6951"/>
</dbReference>
<evidence type="ECO:0000313" key="1">
    <source>
        <dbReference type="EMBL" id="HFK19844.1"/>
    </source>
</evidence>
<organism evidence="1">
    <name type="scientific">Candidatus Methanomethylicus mesodigestus</name>
    <dbReference type="NCBI Taxonomy" id="1867258"/>
    <lineage>
        <taxon>Archaea</taxon>
        <taxon>Thermoproteota</taxon>
        <taxon>Methanosuratincolia</taxon>
        <taxon>Candidatus Methanomethylicales</taxon>
        <taxon>Candidatus Methanomethylicaceae</taxon>
        <taxon>Candidatus Methanomethylicus</taxon>
    </lineage>
</organism>
<dbReference type="Pfam" id="PF22263">
    <property type="entry name" value="DUF6951"/>
    <property type="match status" value="1"/>
</dbReference>